<keyword evidence="7" id="KW-0067">ATP-binding</keyword>
<accession>A0AA35R4Y3</accession>
<dbReference type="HAMAP" id="MF_00252">
    <property type="entry name" value="Lys_tRNA_synth_class2"/>
    <property type="match status" value="1"/>
</dbReference>
<dbReference type="PANTHER" id="PTHR42918:SF15">
    <property type="entry name" value="LYSINE--TRNA LIGASE, CHLOROPLASTIC_MITOCHONDRIAL"/>
    <property type="match status" value="1"/>
</dbReference>
<dbReference type="InterPro" id="IPR002313">
    <property type="entry name" value="Lys-tRNA-ligase_II"/>
</dbReference>
<dbReference type="InterPro" id="IPR012340">
    <property type="entry name" value="NA-bd_OB-fold"/>
</dbReference>
<dbReference type="Gene3D" id="2.40.50.140">
    <property type="entry name" value="Nucleic acid-binding proteins"/>
    <property type="match status" value="1"/>
</dbReference>
<name>A0AA35R4Y3_GEOBA</name>
<dbReference type="Gene3D" id="3.30.930.10">
    <property type="entry name" value="Bira Bifunctional Protein, Domain 2"/>
    <property type="match status" value="2"/>
</dbReference>
<dbReference type="CDD" id="cd04322">
    <property type="entry name" value="LysRS_N"/>
    <property type="match status" value="1"/>
</dbReference>
<evidence type="ECO:0000256" key="10">
    <source>
        <dbReference type="ARBA" id="ARBA00030563"/>
    </source>
</evidence>
<keyword evidence="5" id="KW-0479">Metal-binding</keyword>
<dbReference type="InterPro" id="IPR018149">
    <property type="entry name" value="Lys-tRNA-synth_II_C"/>
</dbReference>
<evidence type="ECO:0000313" key="14">
    <source>
        <dbReference type="Proteomes" id="UP001174909"/>
    </source>
</evidence>
<evidence type="ECO:0000259" key="12">
    <source>
        <dbReference type="PROSITE" id="PS50862"/>
    </source>
</evidence>
<dbReference type="InterPro" id="IPR004364">
    <property type="entry name" value="Aa-tRNA-synt_II"/>
</dbReference>
<gene>
    <name evidence="13" type="ORF">GBAR_LOCUS3527</name>
</gene>
<dbReference type="InterPro" id="IPR044136">
    <property type="entry name" value="Lys-tRNA-ligase_II_N"/>
</dbReference>
<dbReference type="Proteomes" id="UP001174909">
    <property type="component" value="Unassembled WGS sequence"/>
</dbReference>
<dbReference type="InterPro" id="IPR045864">
    <property type="entry name" value="aa-tRNA-synth_II/BPL/LPL"/>
</dbReference>
<comment type="catalytic activity">
    <reaction evidence="11">
        <text>tRNA(Lys) + L-lysine + ATP = L-lysyl-tRNA(Lys) + AMP + diphosphate</text>
        <dbReference type="Rhea" id="RHEA:20792"/>
        <dbReference type="Rhea" id="RHEA-COMP:9696"/>
        <dbReference type="Rhea" id="RHEA-COMP:9697"/>
        <dbReference type="ChEBI" id="CHEBI:30616"/>
        <dbReference type="ChEBI" id="CHEBI:32551"/>
        <dbReference type="ChEBI" id="CHEBI:33019"/>
        <dbReference type="ChEBI" id="CHEBI:78442"/>
        <dbReference type="ChEBI" id="CHEBI:78529"/>
        <dbReference type="ChEBI" id="CHEBI:456215"/>
        <dbReference type="EC" id="6.1.1.6"/>
    </reaction>
</comment>
<dbReference type="Pfam" id="PF00152">
    <property type="entry name" value="tRNA-synt_2"/>
    <property type="match status" value="1"/>
</dbReference>
<dbReference type="AlphaFoldDB" id="A0AA35R4Y3"/>
<evidence type="ECO:0000313" key="13">
    <source>
        <dbReference type="EMBL" id="CAI8003029.1"/>
    </source>
</evidence>
<evidence type="ECO:0000256" key="2">
    <source>
        <dbReference type="ARBA" id="ARBA00013166"/>
    </source>
</evidence>
<protein>
    <recommendedName>
        <fullName evidence="3">Lysine--tRNA ligase</fullName>
        <ecNumber evidence="2">6.1.1.6</ecNumber>
    </recommendedName>
    <alternativeName>
        <fullName evidence="10">Lysyl-tRNA synthetase</fullName>
    </alternativeName>
</protein>
<dbReference type="CDD" id="cd00775">
    <property type="entry name" value="LysRS_core"/>
    <property type="match status" value="1"/>
</dbReference>
<dbReference type="GO" id="GO:0004824">
    <property type="term" value="F:lysine-tRNA ligase activity"/>
    <property type="evidence" value="ECO:0007669"/>
    <property type="project" value="UniProtKB-EC"/>
</dbReference>
<comment type="similarity">
    <text evidence="1">Belongs to the class-II aminoacyl-tRNA synthetase family.</text>
</comment>
<dbReference type="Pfam" id="PF01336">
    <property type="entry name" value="tRNA_anti-codon"/>
    <property type="match status" value="1"/>
</dbReference>
<dbReference type="SUPFAM" id="SSF55681">
    <property type="entry name" value="Class II aaRS and biotin synthetases"/>
    <property type="match status" value="1"/>
</dbReference>
<dbReference type="FunFam" id="2.40.50.140:FF:000024">
    <property type="entry name" value="Lysine--tRNA ligase"/>
    <property type="match status" value="1"/>
</dbReference>
<keyword evidence="8" id="KW-0648">Protein biosynthesis</keyword>
<dbReference type="PRINTS" id="PR00982">
    <property type="entry name" value="TRNASYNTHLYS"/>
</dbReference>
<evidence type="ECO:0000256" key="6">
    <source>
        <dbReference type="ARBA" id="ARBA00022741"/>
    </source>
</evidence>
<evidence type="ECO:0000256" key="8">
    <source>
        <dbReference type="ARBA" id="ARBA00022917"/>
    </source>
</evidence>
<evidence type="ECO:0000256" key="7">
    <source>
        <dbReference type="ARBA" id="ARBA00022840"/>
    </source>
</evidence>
<dbReference type="GO" id="GO:0005829">
    <property type="term" value="C:cytosol"/>
    <property type="evidence" value="ECO:0007669"/>
    <property type="project" value="TreeGrafter"/>
</dbReference>
<dbReference type="InterPro" id="IPR004365">
    <property type="entry name" value="NA-bd_OB_tRNA"/>
</dbReference>
<dbReference type="SUPFAM" id="SSF50249">
    <property type="entry name" value="Nucleic acid-binding proteins"/>
    <property type="match status" value="1"/>
</dbReference>
<sequence length="479" mass="53928">MTRVVGQTPVIEQRLQKLDAIRDLGIEPYPYRFEPTHYSVDVIASFDTLNASGEEVRVAGRLIVTRGHGKAAFADLRDAKGRLQIYVRLDNIGDDAFALWKLLDIGDFIGVSGRVFKTRTGQISVRVQTLALLTKAIRPLPVPKEEIRGGERVVHDQFSDKELRYRRRYLDLALNPDVQAVFRKRSAVVSAMREFLDARGFLEVETPVLQPLYGGASARAFVTHHNVLDMPLYLRISDELYLKRLIVGGLERAYADYSDMMAIAEALYAFVAEKVNGATTLEYQKREIDLTPPWPRIPMLDAIEKYGNIDVACSSDADLHAACKRFGSDIEPSAERGLLINELFEACVEPELIQPTFITDYPIAVSPLAKRHRTQKDLTERFEIFINGWEAGNAFSELNDPIDQRQRFAHQKTLRDRGDDEAQMLDEDFLLALEHGMPPTGGLGIGVDRLVMLLADAPSIRDAILFPHMRPKEGLDDHG</sequence>
<dbReference type="InterPro" id="IPR006195">
    <property type="entry name" value="aa-tRNA-synth_II"/>
</dbReference>
<comment type="caution">
    <text evidence="13">The sequence shown here is derived from an EMBL/GenBank/DDBJ whole genome shotgun (WGS) entry which is preliminary data.</text>
</comment>
<evidence type="ECO:0000256" key="5">
    <source>
        <dbReference type="ARBA" id="ARBA00022723"/>
    </source>
</evidence>
<keyword evidence="6" id="KW-0547">Nucleotide-binding</keyword>
<evidence type="ECO:0000256" key="3">
    <source>
        <dbReference type="ARBA" id="ARBA00015745"/>
    </source>
</evidence>
<evidence type="ECO:0000256" key="1">
    <source>
        <dbReference type="ARBA" id="ARBA00008226"/>
    </source>
</evidence>
<dbReference type="PANTHER" id="PTHR42918">
    <property type="entry name" value="LYSYL-TRNA SYNTHETASE"/>
    <property type="match status" value="1"/>
</dbReference>
<dbReference type="GO" id="GO:0000049">
    <property type="term" value="F:tRNA binding"/>
    <property type="evidence" value="ECO:0007669"/>
    <property type="project" value="TreeGrafter"/>
</dbReference>
<feature type="domain" description="Aminoacyl-transfer RNA synthetases class-II family profile" evidence="12">
    <location>
        <begin position="182"/>
        <end position="471"/>
    </location>
</feature>
<dbReference type="EMBL" id="CASHTH010000502">
    <property type="protein sequence ID" value="CAI8003029.1"/>
    <property type="molecule type" value="Genomic_DNA"/>
</dbReference>
<dbReference type="GO" id="GO:0006430">
    <property type="term" value="P:lysyl-tRNA aminoacylation"/>
    <property type="evidence" value="ECO:0007669"/>
    <property type="project" value="InterPro"/>
</dbReference>
<organism evidence="13 14">
    <name type="scientific">Geodia barretti</name>
    <name type="common">Barrett's horny sponge</name>
    <dbReference type="NCBI Taxonomy" id="519541"/>
    <lineage>
        <taxon>Eukaryota</taxon>
        <taxon>Metazoa</taxon>
        <taxon>Porifera</taxon>
        <taxon>Demospongiae</taxon>
        <taxon>Heteroscleromorpha</taxon>
        <taxon>Tetractinellida</taxon>
        <taxon>Astrophorina</taxon>
        <taxon>Geodiidae</taxon>
        <taxon>Geodia</taxon>
    </lineage>
</organism>
<evidence type="ECO:0000256" key="9">
    <source>
        <dbReference type="ARBA" id="ARBA00023146"/>
    </source>
</evidence>
<keyword evidence="4 13" id="KW-0436">Ligase</keyword>
<evidence type="ECO:0000256" key="4">
    <source>
        <dbReference type="ARBA" id="ARBA00022598"/>
    </source>
</evidence>
<keyword evidence="14" id="KW-1185">Reference proteome</keyword>
<proteinExistence type="inferred from homology"/>
<dbReference type="PROSITE" id="PS50862">
    <property type="entry name" value="AA_TRNA_LIGASE_II"/>
    <property type="match status" value="1"/>
</dbReference>
<dbReference type="GO" id="GO:0005524">
    <property type="term" value="F:ATP binding"/>
    <property type="evidence" value="ECO:0007669"/>
    <property type="project" value="UniProtKB-KW"/>
</dbReference>
<reference evidence="13" key="1">
    <citation type="submission" date="2023-03" db="EMBL/GenBank/DDBJ databases">
        <authorList>
            <person name="Steffen K."/>
            <person name="Cardenas P."/>
        </authorList>
    </citation>
    <scope>NUCLEOTIDE SEQUENCE</scope>
</reference>
<dbReference type="GO" id="GO:0046872">
    <property type="term" value="F:metal ion binding"/>
    <property type="evidence" value="ECO:0007669"/>
    <property type="project" value="UniProtKB-KW"/>
</dbReference>
<evidence type="ECO:0000256" key="11">
    <source>
        <dbReference type="ARBA" id="ARBA00048573"/>
    </source>
</evidence>
<keyword evidence="9" id="KW-0030">Aminoacyl-tRNA synthetase</keyword>
<dbReference type="EC" id="6.1.1.6" evidence="2"/>